<evidence type="ECO:0000313" key="4">
    <source>
        <dbReference type="Proteomes" id="UP000000374"/>
    </source>
</evidence>
<sequence length="430" mass="44730">MKATLLTMAVSASALLAACGGGTQAPPGSPPVAEKPSDTALAAEVPLSTPPASVKHIQLEEVKPAEVVILSLQDLDLPADADSVTPSGAISNALLMDGTLRFSTPGDTGEDQEATLEIKSGAATTISHVLIRSQRLTAAQAYDDGPGEEGLPVPVRPRLTVDGLGPNNTITDAPLTFRLQGVGALDLKDDSKGLIIGANNVRVRLKDFWSFNPVDSSFSISGPAMQRLLSALPNGALTIGLNFVSKDGEFTASYDMLAIRRGAKVSGRLQSLNGDPVTTFAGRKILLKGYDAQMRAETVVDANGTFIFDNVISDTYFLTWNDLRNPYIVGGSMAIYQDTTQASVTLVVPPNMLAAGTSSAGLAAQRAGAGTPLSYVSGYATQDGTPPPPRDIGTTEITPSARSATRAAEGASATSNAESGSEAELRFQRR</sequence>
<accession>A1WMX9</accession>
<proteinExistence type="predicted"/>
<gene>
    <name evidence="3" type="ordered locus">Veis_3256</name>
</gene>
<dbReference type="SUPFAM" id="SSF117074">
    <property type="entry name" value="Hypothetical protein PA1324"/>
    <property type="match status" value="1"/>
</dbReference>
<keyword evidence="4" id="KW-1185">Reference proteome</keyword>
<dbReference type="KEGG" id="vei:Veis_3256"/>
<evidence type="ECO:0008006" key="5">
    <source>
        <dbReference type="Google" id="ProtNLM"/>
    </source>
</evidence>
<keyword evidence="2" id="KW-0732">Signal</keyword>
<dbReference type="Proteomes" id="UP000000374">
    <property type="component" value="Chromosome"/>
</dbReference>
<evidence type="ECO:0000313" key="3">
    <source>
        <dbReference type="EMBL" id="ABM58986.1"/>
    </source>
</evidence>
<name>A1WMX9_VEREI</name>
<feature type="region of interest" description="Disordered" evidence="1">
    <location>
        <begin position="378"/>
        <end position="430"/>
    </location>
</feature>
<evidence type="ECO:0000256" key="1">
    <source>
        <dbReference type="SAM" id="MobiDB-lite"/>
    </source>
</evidence>
<dbReference type="AlphaFoldDB" id="A1WMX9"/>
<reference evidence="4" key="1">
    <citation type="submission" date="2006-12" db="EMBL/GenBank/DDBJ databases">
        <title>Complete sequence of chromosome 1 of Verminephrobacter eiseniae EF01-2.</title>
        <authorList>
            <person name="Copeland A."/>
            <person name="Lucas S."/>
            <person name="Lapidus A."/>
            <person name="Barry K."/>
            <person name="Detter J.C."/>
            <person name="Glavina del Rio T."/>
            <person name="Dalin E."/>
            <person name="Tice H."/>
            <person name="Pitluck S."/>
            <person name="Chertkov O."/>
            <person name="Brettin T."/>
            <person name="Bruce D."/>
            <person name="Han C."/>
            <person name="Tapia R."/>
            <person name="Gilna P."/>
            <person name="Schmutz J."/>
            <person name="Larimer F."/>
            <person name="Land M."/>
            <person name="Hauser L."/>
            <person name="Kyrpides N."/>
            <person name="Kim E."/>
            <person name="Stahl D."/>
            <person name="Richardson P."/>
        </authorList>
    </citation>
    <scope>NUCLEOTIDE SEQUENCE [LARGE SCALE GENOMIC DNA]</scope>
    <source>
        <strain evidence="4">EF01-2</strain>
    </source>
</reference>
<evidence type="ECO:0000256" key="2">
    <source>
        <dbReference type="SAM" id="SignalP"/>
    </source>
</evidence>
<feature type="chain" id="PRO_5002640730" description="Lipoprotein" evidence="2">
    <location>
        <begin position="18"/>
        <end position="430"/>
    </location>
</feature>
<dbReference type="PROSITE" id="PS51257">
    <property type="entry name" value="PROKAR_LIPOPROTEIN"/>
    <property type="match status" value="1"/>
</dbReference>
<organism evidence="3 4">
    <name type="scientific">Verminephrobacter eiseniae (strain EF01-2)</name>
    <dbReference type="NCBI Taxonomy" id="391735"/>
    <lineage>
        <taxon>Bacteria</taxon>
        <taxon>Pseudomonadati</taxon>
        <taxon>Pseudomonadota</taxon>
        <taxon>Betaproteobacteria</taxon>
        <taxon>Burkholderiales</taxon>
        <taxon>Comamonadaceae</taxon>
        <taxon>Verminephrobacter</taxon>
    </lineage>
</organism>
<protein>
    <recommendedName>
        <fullName evidence="5">Lipoprotein</fullName>
    </recommendedName>
</protein>
<dbReference type="HOGENOM" id="CLU_637673_0_0_4"/>
<feature type="signal peptide" evidence="2">
    <location>
        <begin position="1"/>
        <end position="17"/>
    </location>
</feature>
<dbReference type="EMBL" id="CP000542">
    <property type="protein sequence ID" value="ABM58986.1"/>
    <property type="molecule type" value="Genomic_DNA"/>
</dbReference>